<accession>A0A8J5GR26</accession>
<feature type="transmembrane region" description="Helical" evidence="1">
    <location>
        <begin position="66"/>
        <end position="88"/>
    </location>
</feature>
<dbReference type="EMBL" id="JACMSC010000008">
    <property type="protein sequence ID" value="KAG6512270.1"/>
    <property type="molecule type" value="Genomic_DNA"/>
</dbReference>
<keyword evidence="1" id="KW-0472">Membrane</keyword>
<name>A0A8J5GR26_ZINOF</name>
<dbReference type="AlphaFoldDB" id="A0A8J5GR26"/>
<evidence type="ECO:0000313" key="2">
    <source>
        <dbReference type="EMBL" id="KAG6512270.1"/>
    </source>
</evidence>
<comment type="caution">
    <text evidence="2">The sequence shown here is derived from an EMBL/GenBank/DDBJ whole genome shotgun (WGS) entry which is preliminary data.</text>
</comment>
<proteinExistence type="predicted"/>
<evidence type="ECO:0000313" key="3">
    <source>
        <dbReference type="Proteomes" id="UP000734854"/>
    </source>
</evidence>
<keyword evidence="1" id="KW-0812">Transmembrane</keyword>
<organism evidence="2 3">
    <name type="scientific">Zingiber officinale</name>
    <name type="common">Ginger</name>
    <name type="synonym">Amomum zingiber</name>
    <dbReference type="NCBI Taxonomy" id="94328"/>
    <lineage>
        <taxon>Eukaryota</taxon>
        <taxon>Viridiplantae</taxon>
        <taxon>Streptophyta</taxon>
        <taxon>Embryophyta</taxon>
        <taxon>Tracheophyta</taxon>
        <taxon>Spermatophyta</taxon>
        <taxon>Magnoliopsida</taxon>
        <taxon>Liliopsida</taxon>
        <taxon>Zingiberales</taxon>
        <taxon>Zingiberaceae</taxon>
        <taxon>Zingiber</taxon>
    </lineage>
</organism>
<evidence type="ECO:0000256" key="1">
    <source>
        <dbReference type="SAM" id="Phobius"/>
    </source>
</evidence>
<protein>
    <submittedName>
        <fullName evidence="2">Uncharacterized protein</fullName>
    </submittedName>
</protein>
<reference evidence="2 3" key="1">
    <citation type="submission" date="2020-08" db="EMBL/GenBank/DDBJ databases">
        <title>Plant Genome Project.</title>
        <authorList>
            <person name="Zhang R.-G."/>
        </authorList>
    </citation>
    <scope>NUCLEOTIDE SEQUENCE [LARGE SCALE GENOMIC DNA]</scope>
    <source>
        <tissue evidence="2">Rhizome</tissue>
    </source>
</reference>
<keyword evidence="3" id="KW-1185">Reference proteome</keyword>
<dbReference type="Proteomes" id="UP000734854">
    <property type="component" value="Unassembled WGS sequence"/>
</dbReference>
<keyword evidence="1" id="KW-1133">Transmembrane helix</keyword>
<sequence length="90" mass="9883">MRIRFPIVIKLGYSQLWGLATFHPLLRGILLQAVLQRLLALETYLPPLRLKGLSLVSSLLTMAREYICVGITLPAGATVSASAVILSYCQ</sequence>
<gene>
    <name evidence="2" type="ORF">ZIOFF_030367</name>
</gene>